<name>A0ABS1LJ70_9MICO</name>
<evidence type="ECO:0000313" key="2">
    <source>
        <dbReference type="EMBL" id="MBL0886204.1"/>
    </source>
</evidence>
<dbReference type="InterPro" id="IPR027417">
    <property type="entry name" value="P-loop_NTPase"/>
</dbReference>
<comment type="caution">
    <text evidence="2">The sequence shown here is derived from an EMBL/GenBank/DDBJ whole genome shotgun (WGS) entry which is preliminary data.</text>
</comment>
<gene>
    <name evidence="2" type="ORF">HGK34_07960</name>
</gene>
<dbReference type="PROSITE" id="PS50052">
    <property type="entry name" value="GUANYLATE_KINASE_2"/>
    <property type="match status" value="1"/>
</dbReference>
<dbReference type="Gene3D" id="3.40.50.300">
    <property type="entry name" value="P-loop containing nucleotide triphosphate hydrolases"/>
    <property type="match status" value="1"/>
</dbReference>
<reference evidence="2 3" key="1">
    <citation type="journal article" date="2021" name="Arch. Microbiol.">
        <title>Myceligenerans indicum sp. nov., an actinobacterium isolated from mangrove sediment of Sundarbans, India.</title>
        <authorList>
            <person name="Asha K."/>
            <person name="Bhadury P."/>
        </authorList>
    </citation>
    <scope>NUCLEOTIDE SEQUENCE [LARGE SCALE GENOMIC DNA]</scope>
    <source>
        <strain evidence="2 3">I2</strain>
    </source>
</reference>
<accession>A0ABS1LJ70</accession>
<keyword evidence="3" id="KW-1185">Reference proteome</keyword>
<dbReference type="RefSeq" id="WP_201846042.1">
    <property type="nucleotide sequence ID" value="NZ_JABBYC010000009.1"/>
</dbReference>
<feature type="domain" description="Guanylate kinase-like" evidence="1">
    <location>
        <begin position="299"/>
        <end position="390"/>
    </location>
</feature>
<dbReference type="InterPro" id="IPR003593">
    <property type="entry name" value="AAA+_ATPase"/>
</dbReference>
<keyword evidence="2" id="KW-0067">ATP-binding</keyword>
<dbReference type="SUPFAM" id="SSF52540">
    <property type="entry name" value="P-loop containing nucleoside triphosphate hydrolases"/>
    <property type="match status" value="1"/>
</dbReference>
<organism evidence="2 3">
    <name type="scientific">Myceligenerans indicum</name>
    <dbReference type="NCBI Taxonomy" id="2593663"/>
    <lineage>
        <taxon>Bacteria</taxon>
        <taxon>Bacillati</taxon>
        <taxon>Actinomycetota</taxon>
        <taxon>Actinomycetes</taxon>
        <taxon>Micrococcales</taxon>
        <taxon>Promicromonosporaceae</taxon>
        <taxon>Myceligenerans</taxon>
    </lineage>
</organism>
<dbReference type="InterPro" id="IPR008144">
    <property type="entry name" value="Guanylate_kin-like_dom"/>
</dbReference>
<dbReference type="SMART" id="SM00382">
    <property type="entry name" value="AAA"/>
    <property type="match status" value="1"/>
</dbReference>
<keyword evidence="2" id="KW-0547">Nucleotide-binding</keyword>
<evidence type="ECO:0000259" key="1">
    <source>
        <dbReference type="PROSITE" id="PS50052"/>
    </source>
</evidence>
<dbReference type="EMBL" id="JABBYC010000009">
    <property type="protein sequence ID" value="MBL0886204.1"/>
    <property type="molecule type" value="Genomic_DNA"/>
</dbReference>
<sequence length="805" mass="90227">MESTDGFASLEAIVASFENRDRNEAKTRFDLIDRLLTEVLGWERPWIDVEERIVGSNGYMDYKLGSKGALLVIEAKREGISFELPVGLTSGVHALKPLITGTLNKPLRKALEQVRDYCAQIGVAPAVVTNGHQWVAFLASRTDGTAPLDGRAYIFNGLKSIEEEYVRFWNLLGPVGVSAHQLAAILSAEESPRPRPLSSSIREYPGTKSRNTMQSNLQILGQIMLEDVPSNPTYRDAFLQECYANSGALSQYAELSRELLQKRGELLVNSSGVGALPIEGKAGLNSNLAADITAASFSRRPIILLGPVGVGKSTFIQHLIRIDARQVFEKALTFTVDFGREGILDDLGDHSVEQVERQLNDKYGIDIDSQKFVEDVYRAEMKRFDGGIYGRLKEIDQTQYAVKRIERLEDLSGSRSAHLKRSLERISKSHNKQIVIFLDNVDQRSREDQNRIFLVSNEMAAQWPATVFVSLRPETFYESERYGAVSGYHPRVFTLAPPRTDTMLKKRVDFAIRVLETGGNVGGIGEGSSFGLSSDELVLFLTVLSENFRKNKQLMSLIDNMAGGNMRRAMDFVTEFIGSGHVDTAKIIEYARHNREYTIPQHEFLRSLIHGDGVHYDPRNSPVPNLFQLDRPESRGHFLMMVALDFLADKGSVGQNAGYVDLKDAVSYLQGIGFPVSSIRYSLNYCSRFRLLESPTSDVDVFEGDKCRVTSVGAYSARRLPELFTYVDAMVVDTPILDSAVRRELKDEYGLLGRLDRAEIFKKYLDDSWDVAGIPSSVWDWRRISARLADDIDTVRLRSRLSNRG</sequence>
<proteinExistence type="predicted"/>
<evidence type="ECO:0000313" key="3">
    <source>
        <dbReference type="Proteomes" id="UP000675409"/>
    </source>
</evidence>
<dbReference type="Proteomes" id="UP000675409">
    <property type="component" value="Unassembled WGS sequence"/>
</dbReference>
<dbReference type="GO" id="GO:0005524">
    <property type="term" value="F:ATP binding"/>
    <property type="evidence" value="ECO:0007669"/>
    <property type="project" value="UniProtKB-KW"/>
</dbReference>
<protein>
    <submittedName>
        <fullName evidence="2">ATP-binding protein</fullName>
    </submittedName>
</protein>